<proteinExistence type="predicted"/>
<dbReference type="Pfam" id="PF01963">
    <property type="entry name" value="TraB_PrgY_gumN"/>
    <property type="match status" value="1"/>
</dbReference>
<evidence type="ECO:0000256" key="1">
    <source>
        <dbReference type="SAM" id="SignalP"/>
    </source>
</evidence>
<keyword evidence="3" id="KW-1185">Reference proteome</keyword>
<dbReference type="EMBL" id="SMTG01000002">
    <property type="protein sequence ID" value="TDK34115.1"/>
    <property type="molecule type" value="Genomic_DNA"/>
</dbReference>
<dbReference type="Proteomes" id="UP000295543">
    <property type="component" value="Unassembled WGS sequence"/>
</dbReference>
<dbReference type="CDD" id="cd14788">
    <property type="entry name" value="GumN"/>
    <property type="match status" value="1"/>
</dbReference>
<organism evidence="2 3">
    <name type="scientific">Luteimonas terrae</name>
    <dbReference type="NCBI Taxonomy" id="1530191"/>
    <lineage>
        <taxon>Bacteria</taxon>
        <taxon>Pseudomonadati</taxon>
        <taxon>Pseudomonadota</taxon>
        <taxon>Gammaproteobacteria</taxon>
        <taxon>Lysobacterales</taxon>
        <taxon>Lysobacteraceae</taxon>
        <taxon>Luteimonas</taxon>
    </lineage>
</organism>
<gene>
    <name evidence="2" type="ORF">E2F49_06700</name>
</gene>
<dbReference type="InterPro" id="IPR002816">
    <property type="entry name" value="TraB/PrgY/GumN_fam"/>
</dbReference>
<comment type="caution">
    <text evidence="2">The sequence shown here is derived from an EMBL/GenBank/DDBJ whole genome shotgun (WGS) entry which is preliminary data.</text>
</comment>
<dbReference type="AlphaFoldDB" id="A0A4R5UFI3"/>
<keyword evidence="1" id="KW-0732">Signal</keyword>
<accession>A0A4R5UFI3</accession>
<dbReference type="OrthoDB" id="8743055at2"/>
<name>A0A4R5UFI3_9GAMM</name>
<sequence>MCGVVLAFALVVPLAYAQTADLVPSATSEVRDLDTVVVTGVQPGPGLWRARRTDGHTLYILGTQSPLPAGMTWKADEVREVLARAGAVLGPPGVQMGADIGLFGRLTLAPSAFRAMRNPDGATLDELLPPDLYQRWASLKQRYVGRDRGMERKRPFIAVYQLYRAALEKNGLAEGGIVGPVIQDALKARGMEVTPTVVSIKVDDPRGALRTFRQETLKPEDLDCVRGTLDIIERDLPRVAARANAWAVGDIAALRAMDDAQAQVMACLSAWTASTTARELGLRDIQVRVGETWLAAVDKAMAEHDTVFASVSVDALLKPDGHLDSLRRRGYTVLAPDEADMVEDGTDPQDDGTP</sequence>
<protein>
    <submittedName>
        <fullName evidence="2">TraB/GumN family protein</fullName>
    </submittedName>
</protein>
<feature type="chain" id="PRO_5020273843" evidence="1">
    <location>
        <begin position="18"/>
        <end position="354"/>
    </location>
</feature>
<feature type="signal peptide" evidence="1">
    <location>
        <begin position="1"/>
        <end position="17"/>
    </location>
</feature>
<evidence type="ECO:0000313" key="3">
    <source>
        <dbReference type="Proteomes" id="UP000295543"/>
    </source>
</evidence>
<evidence type="ECO:0000313" key="2">
    <source>
        <dbReference type="EMBL" id="TDK34115.1"/>
    </source>
</evidence>
<reference evidence="2 3" key="1">
    <citation type="submission" date="2019-03" db="EMBL/GenBank/DDBJ databases">
        <title>Luteimonas zhaokaii sp.nov., isolated from the rectal contents of Plateau pika in Yushu, Qinghai Province, China.</title>
        <authorList>
            <person name="Zhang G."/>
        </authorList>
    </citation>
    <scope>NUCLEOTIDE SEQUENCE [LARGE SCALE GENOMIC DNA]</scope>
    <source>
        <strain evidence="2 3">THG-MD21</strain>
    </source>
</reference>